<keyword evidence="2" id="KW-1277">Toxin-antitoxin system</keyword>
<comment type="similarity">
    <text evidence="1">Belongs to the RelE toxin family.</text>
</comment>
<dbReference type="EMBL" id="LGLV01000005">
    <property type="protein sequence ID" value="OBZ95999.1"/>
    <property type="molecule type" value="Genomic_DNA"/>
</dbReference>
<evidence type="ECO:0000313" key="3">
    <source>
        <dbReference type="EMBL" id="OBZ95999.1"/>
    </source>
</evidence>
<sequence length="106" mass="12263">MRIRFSPDARSYVKSEASYLRERSVLAAQSFSDNLKRLKLNLARFPKLGQASDELPVPGVFRFVMGDYLIDYEIRGDVIEVLAVRHGRQRPPDRLDDDFDFEAVEN</sequence>
<dbReference type="OrthoDB" id="8302885at2"/>
<name>A0A1C7P449_9HYPH</name>
<organism evidence="3 4">
    <name type="scientific">Pararhizobium polonicum</name>
    <dbReference type="NCBI Taxonomy" id="1612624"/>
    <lineage>
        <taxon>Bacteria</taxon>
        <taxon>Pseudomonadati</taxon>
        <taxon>Pseudomonadota</taxon>
        <taxon>Alphaproteobacteria</taxon>
        <taxon>Hyphomicrobiales</taxon>
        <taxon>Rhizobiaceae</taxon>
        <taxon>Rhizobium/Agrobacterium group</taxon>
        <taxon>Pararhizobium</taxon>
    </lineage>
</organism>
<dbReference type="RefSeq" id="WP_068952853.1">
    <property type="nucleotide sequence ID" value="NZ_LGLV01000005.1"/>
</dbReference>
<proteinExistence type="inferred from homology"/>
<keyword evidence="4" id="KW-1185">Reference proteome</keyword>
<dbReference type="InterPro" id="IPR035093">
    <property type="entry name" value="RelE/ParE_toxin_dom_sf"/>
</dbReference>
<evidence type="ECO:0000313" key="4">
    <source>
        <dbReference type="Proteomes" id="UP000093111"/>
    </source>
</evidence>
<dbReference type="Pfam" id="PF05016">
    <property type="entry name" value="ParE_toxin"/>
    <property type="match status" value="1"/>
</dbReference>
<evidence type="ECO:0000256" key="2">
    <source>
        <dbReference type="ARBA" id="ARBA00022649"/>
    </source>
</evidence>
<evidence type="ECO:0000256" key="1">
    <source>
        <dbReference type="ARBA" id="ARBA00006226"/>
    </source>
</evidence>
<protein>
    <submittedName>
        <fullName evidence="3">Plasmid stabilization protein ParE</fullName>
    </submittedName>
</protein>
<dbReference type="AlphaFoldDB" id="A0A1C7P449"/>
<accession>A0A1C7P449</accession>
<dbReference type="InterPro" id="IPR007712">
    <property type="entry name" value="RelE/ParE_toxin"/>
</dbReference>
<comment type="caution">
    <text evidence="3">The sequence shown here is derived from an EMBL/GenBank/DDBJ whole genome shotgun (WGS) entry which is preliminary data.</text>
</comment>
<dbReference type="STRING" id="1612624.ADU59_06330"/>
<dbReference type="PANTHER" id="PTHR33755">
    <property type="entry name" value="TOXIN PARE1-RELATED"/>
    <property type="match status" value="1"/>
</dbReference>
<reference evidence="3 4" key="1">
    <citation type="journal article" date="2016" name="Syst. Appl. Microbiol.">
        <title>Pararhizobium polonicum sp. nov. isolated from tumors on stone fruit rootstocks.</title>
        <authorList>
            <person name="Pulawska J."/>
            <person name="Kuzmanovic N."/>
            <person name="Willems A."/>
            <person name="Pothier J.F."/>
        </authorList>
    </citation>
    <scope>NUCLEOTIDE SEQUENCE [LARGE SCALE GENOMIC DNA]</scope>
    <source>
        <strain evidence="3 4">F5.1</strain>
    </source>
</reference>
<dbReference type="PANTHER" id="PTHR33755:SF7">
    <property type="entry name" value="TOXIN MODULE OF TOXIN-ANTITOXIN SYSTEM RELE_STBE FAMILY"/>
    <property type="match status" value="1"/>
</dbReference>
<dbReference type="Gene3D" id="3.30.2310.20">
    <property type="entry name" value="RelE-like"/>
    <property type="match status" value="1"/>
</dbReference>
<dbReference type="InterPro" id="IPR051803">
    <property type="entry name" value="TA_system_RelE-like_toxin"/>
</dbReference>
<gene>
    <name evidence="3" type="ORF">ADU59_06330</name>
</gene>
<dbReference type="Proteomes" id="UP000093111">
    <property type="component" value="Unassembled WGS sequence"/>
</dbReference>
<dbReference type="PATRIC" id="fig|1612624.7.peg.1327"/>